<reference evidence="4" key="1">
    <citation type="submission" date="2017-02" db="EMBL/GenBank/DDBJ databases">
        <authorList>
            <person name="Varghese N."/>
            <person name="Submissions S."/>
        </authorList>
    </citation>
    <scope>NUCLEOTIDE SEQUENCE [LARGE SCALE GENOMIC DNA]</scope>
    <source>
        <strain evidence="4">ATCC 700200</strain>
    </source>
</reference>
<dbReference type="InterPro" id="IPR009197">
    <property type="entry name" value="MlrC"/>
</dbReference>
<dbReference type="OrthoDB" id="9815420at2"/>
<evidence type="ECO:0000313" key="4">
    <source>
        <dbReference type="Proteomes" id="UP000190774"/>
    </source>
</evidence>
<feature type="domain" description="Microcystin LR degradation protein MlrC C-terminal" evidence="1">
    <location>
        <begin position="311"/>
        <end position="491"/>
    </location>
</feature>
<dbReference type="InterPro" id="IPR010799">
    <property type="entry name" value="MlrC_C"/>
</dbReference>
<organism evidence="3 4">
    <name type="scientific">Prosthecobacter debontii</name>
    <dbReference type="NCBI Taxonomy" id="48467"/>
    <lineage>
        <taxon>Bacteria</taxon>
        <taxon>Pseudomonadati</taxon>
        <taxon>Verrucomicrobiota</taxon>
        <taxon>Verrucomicrobiia</taxon>
        <taxon>Verrucomicrobiales</taxon>
        <taxon>Verrucomicrobiaceae</taxon>
        <taxon>Prosthecobacter</taxon>
    </lineage>
</organism>
<proteinExistence type="predicted"/>
<dbReference type="Pfam" id="PF07364">
    <property type="entry name" value="DUF1485"/>
    <property type="match status" value="1"/>
</dbReference>
<dbReference type="RefSeq" id="WP_078813339.1">
    <property type="nucleotide sequence ID" value="NZ_FUYE01000006.1"/>
</dbReference>
<name>A0A1T4XYV4_9BACT</name>
<dbReference type="Proteomes" id="UP000190774">
    <property type="component" value="Unassembled WGS sequence"/>
</dbReference>
<accession>A0A1T4XYV4</accession>
<dbReference type="AlphaFoldDB" id="A0A1T4XYV4"/>
<protein>
    <submittedName>
        <fullName evidence="3">Microcystin degradation protein MlrC, contains DUF1485 domain</fullName>
    </submittedName>
</protein>
<gene>
    <name evidence="3" type="ORF">SAMN02745166_02122</name>
</gene>
<evidence type="ECO:0000313" key="3">
    <source>
        <dbReference type="EMBL" id="SKA94231.1"/>
    </source>
</evidence>
<dbReference type="EMBL" id="FUYE01000006">
    <property type="protein sequence ID" value="SKA94231.1"/>
    <property type="molecule type" value="Genomic_DNA"/>
</dbReference>
<dbReference type="Pfam" id="PF07171">
    <property type="entry name" value="MlrC_C"/>
    <property type="match status" value="1"/>
</dbReference>
<dbReference type="STRING" id="48467.SAMN02745166_02122"/>
<evidence type="ECO:0000259" key="2">
    <source>
        <dbReference type="Pfam" id="PF07364"/>
    </source>
</evidence>
<keyword evidence="4" id="KW-1185">Reference proteome</keyword>
<sequence>MTPSPDTEAVVPLRPRILLAGLFHETHTFLDGSTPLADFTIRRGEELLAQKGDASPMGGVLELAEKWQWEVLPTVDYRAQPSALVEDLAIETFWADFEEHATPHLSTGVDGIYLVLHGAMVSQSFEDVEGELLQRLRALPGAERVPIFGVFDLHANFTPRMAELADCLVAYRENPHTDARHAACDAARLLRRCLETGERPRQYHAHPPLVWPPTGTGTATEPMKTLETMAREMEQEPGIWSVSIVAGFAFADTPDTGVSFVIASSQPVPDHLQRLCETAWQLRELGNATEPPLSEIIGGLTEPPEGLTVLVEPSDNIGGGAPGDGTALMRALIHWRVPNSAICIADAEAVTKVTAHRAGDRVMVAIGGRGSRLDAGPVELEVEVISHGSGLFDLEDTQSHLASMSGSQFDMGPTAVVRHKGLTILLTSIKTPPFDLGQWRSQGLEPTDFSVIGVKAAVAHRRAYDGIATRMLWVNTPGPCSSQLRSLPFEKIRRPIYPLDDEVELGPQ</sequence>
<dbReference type="InterPro" id="IPR015995">
    <property type="entry name" value="MlrC_N"/>
</dbReference>
<feature type="domain" description="Microcystin LR degradation protein MlrC N-terminal" evidence="2">
    <location>
        <begin position="16"/>
        <end position="296"/>
    </location>
</feature>
<dbReference type="PIRSF" id="PIRSF012702">
    <property type="entry name" value="UCP012702"/>
    <property type="match status" value="1"/>
</dbReference>
<evidence type="ECO:0000259" key="1">
    <source>
        <dbReference type="Pfam" id="PF07171"/>
    </source>
</evidence>